<keyword evidence="1 2" id="KW-0808">Transferase</keyword>
<keyword evidence="3" id="KW-1185">Reference proteome</keyword>
<dbReference type="OrthoDB" id="5835829at2759"/>
<evidence type="ECO:0000313" key="3">
    <source>
        <dbReference type="Proteomes" id="UP000053593"/>
    </source>
</evidence>
<dbReference type="Proteomes" id="UP000053593">
    <property type="component" value="Unassembled WGS sequence"/>
</dbReference>
<proteinExistence type="predicted"/>
<reference evidence="2 3" key="1">
    <citation type="submission" date="2014-04" db="EMBL/GenBank/DDBJ databases">
        <title>Evolutionary Origins and Diversification of the Mycorrhizal Mutualists.</title>
        <authorList>
            <consortium name="DOE Joint Genome Institute"/>
            <consortium name="Mycorrhizal Genomics Consortium"/>
            <person name="Kohler A."/>
            <person name="Kuo A."/>
            <person name="Nagy L.G."/>
            <person name="Floudas D."/>
            <person name="Copeland A."/>
            <person name="Barry K.W."/>
            <person name="Cichocki N."/>
            <person name="Veneault-Fourrey C."/>
            <person name="LaButti K."/>
            <person name="Lindquist E.A."/>
            <person name="Lipzen A."/>
            <person name="Lundell T."/>
            <person name="Morin E."/>
            <person name="Murat C."/>
            <person name="Riley R."/>
            <person name="Ohm R."/>
            <person name="Sun H."/>
            <person name="Tunlid A."/>
            <person name="Henrissat B."/>
            <person name="Grigoriev I.V."/>
            <person name="Hibbett D.S."/>
            <person name="Martin F."/>
        </authorList>
    </citation>
    <scope>NUCLEOTIDE SEQUENCE [LARGE SCALE GENOMIC DNA]</scope>
    <source>
        <strain evidence="2 3">FD-317 M1</strain>
    </source>
</reference>
<dbReference type="AlphaFoldDB" id="A0A0D0AR69"/>
<protein>
    <submittedName>
        <fullName evidence="2">Glycosyltransferase family 1 protein</fullName>
    </submittedName>
</protein>
<dbReference type="Pfam" id="PF00201">
    <property type="entry name" value="UDPGT"/>
    <property type="match status" value="1"/>
</dbReference>
<organism evidence="2 3">
    <name type="scientific">Collybiopsis luxurians FD-317 M1</name>
    <dbReference type="NCBI Taxonomy" id="944289"/>
    <lineage>
        <taxon>Eukaryota</taxon>
        <taxon>Fungi</taxon>
        <taxon>Dikarya</taxon>
        <taxon>Basidiomycota</taxon>
        <taxon>Agaricomycotina</taxon>
        <taxon>Agaricomycetes</taxon>
        <taxon>Agaricomycetidae</taxon>
        <taxon>Agaricales</taxon>
        <taxon>Marasmiineae</taxon>
        <taxon>Omphalotaceae</taxon>
        <taxon>Collybiopsis</taxon>
        <taxon>Collybiopsis luxurians</taxon>
    </lineage>
</organism>
<gene>
    <name evidence="2" type="ORF">GYMLUDRAFT_207759</name>
</gene>
<dbReference type="PANTHER" id="PTHR48045">
    <property type="entry name" value="UDP-GLYCOSYLTRANSFERASE 72B1"/>
    <property type="match status" value="1"/>
</dbReference>
<dbReference type="Gene3D" id="3.40.50.2000">
    <property type="entry name" value="Glycogen Phosphorylase B"/>
    <property type="match status" value="1"/>
</dbReference>
<dbReference type="SUPFAM" id="SSF53756">
    <property type="entry name" value="UDP-Glycosyltransferase/glycogen phosphorylase"/>
    <property type="match status" value="1"/>
</dbReference>
<dbReference type="EMBL" id="KN834836">
    <property type="protein sequence ID" value="KIK52865.1"/>
    <property type="molecule type" value="Genomic_DNA"/>
</dbReference>
<accession>A0A0D0AR69</accession>
<dbReference type="HOGENOM" id="CLU_001724_12_0_1"/>
<sequence>MMGTLKNWLGGFDQPVYPIGPLTLPTPKGKEDKSNDVEVVEFLDKMRLRSGKRSLIYISFGTFFVPSEIEKVWAVIEALITSETPFIFAHASPLLSVTEEKKAWINNSGVGLELSWSPQQVILEHEVTGWFLTHGGWNSIMEAFESKIPLIIWPINGDQPLNAANLTLIHKAAFELIEVRGGEDGTKPLLRFKDTEYTPSFTIEGVKEEFIGVLEKIKGEEGQVVRKNFEKLSEEMGKSWHDGGESNSNFNDFLAKFVDCI</sequence>
<name>A0A0D0AR69_9AGAR</name>
<evidence type="ECO:0000256" key="1">
    <source>
        <dbReference type="ARBA" id="ARBA00022679"/>
    </source>
</evidence>
<dbReference type="InterPro" id="IPR002213">
    <property type="entry name" value="UDP_glucos_trans"/>
</dbReference>
<dbReference type="CDD" id="cd03784">
    <property type="entry name" value="GT1_Gtf-like"/>
    <property type="match status" value="1"/>
</dbReference>
<evidence type="ECO:0000313" key="2">
    <source>
        <dbReference type="EMBL" id="KIK52865.1"/>
    </source>
</evidence>
<dbReference type="GO" id="GO:0008194">
    <property type="term" value="F:UDP-glycosyltransferase activity"/>
    <property type="evidence" value="ECO:0007669"/>
    <property type="project" value="InterPro"/>
</dbReference>
<dbReference type="PANTHER" id="PTHR48045:SF31">
    <property type="entry name" value="UDP-GLYCOSYLTRANSFERASE 76B1-LIKE"/>
    <property type="match status" value="1"/>
</dbReference>